<proteinExistence type="predicted"/>
<dbReference type="InterPro" id="IPR015424">
    <property type="entry name" value="PyrdxlP-dep_Trfase"/>
</dbReference>
<keyword evidence="2" id="KW-0808">Transferase</keyword>
<accession>A0AAU7QWJ2</accession>
<dbReference type="Pfam" id="PF00266">
    <property type="entry name" value="Aminotran_5"/>
    <property type="match status" value="1"/>
</dbReference>
<dbReference type="InterPro" id="IPR015422">
    <property type="entry name" value="PyrdxlP-dep_Trfase_small"/>
</dbReference>
<keyword evidence="2" id="KW-0032">Aminotransferase</keyword>
<dbReference type="Gene3D" id="3.90.1150.10">
    <property type="entry name" value="Aspartate Aminotransferase, domain 1"/>
    <property type="match status" value="1"/>
</dbReference>
<dbReference type="Gene3D" id="3.40.640.10">
    <property type="entry name" value="Type I PLP-dependent aspartate aminotransferase-like (Major domain)"/>
    <property type="match status" value="1"/>
</dbReference>
<dbReference type="InterPro" id="IPR015421">
    <property type="entry name" value="PyrdxlP-dep_Trfase_major"/>
</dbReference>
<dbReference type="InterPro" id="IPR000192">
    <property type="entry name" value="Aminotrans_V_dom"/>
</dbReference>
<dbReference type="RefSeq" id="WP_349876886.1">
    <property type="nucleotide sequence ID" value="NZ_CP157974.1"/>
</dbReference>
<name>A0AAU7QWJ2_9ACTN</name>
<gene>
    <name evidence="2" type="ORF">ABIH81_22580</name>
</gene>
<dbReference type="GO" id="GO:0008483">
    <property type="term" value="F:transaminase activity"/>
    <property type="evidence" value="ECO:0007669"/>
    <property type="project" value="UniProtKB-KW"/>
</dbReference>
<dbReference type="AlphaFoldDB" id="A0AAU7QWJ2"/>
<organism evidence="2">
    <name type="scientific">Micromonospora sp. HUAS YX12</name>
    <dbReference type="NCBI Taxonomy" id="3156396"/>
    <lineage>
        <taxon>Bacteria</taxon>
        <taxon>Bacillati</taxon>
        <taxon>Actinomycetota</taxon>
        <taxon>Actinomycetes</taxon>
        <taxon>Micromonosporales</taxon>
        <taxon>Micromonosporaceae</taxon>
        <taxon>Micromonospora</taxon>
    </lineage>
</organism>
<dbReference type="PANTHER" id="PTHR43586:SF21">
    <property type="entry name" value="PYRIDOXAL PHOSPHATE (PLP)-DEPENDENT ASPARTATE AMINOTRANSFERASE SUPERFAMILY"/>
    <property type="match status" value="1"/>
</dbReference>
<feature type="domain" description="Aminotransferase class V" evidence="1">
    <location>
        <begin position="39"/>
        <end position="394"/>
    </location>
</feature>
<protein>
    <submittedName>
        <fullName evidence="2">Aminotransferase class V-fold PLP-dependent enzyme</fullName>
    </submittedName>
</protein>
<dbReference type="SUPFAM" id="SSF53383">
    <property type="entry name" value="PLP-dependent transferases"/>
    <property type="match status" value="1"/>
</dbReference>
<evidence type="ECO:0000259" key="1">
    <source>
        <dbReference type="Pfam" id="PF00266"/>
    </source>
</evidence>
<sequence length="408" mass="43419">MSPTTRIGLPEHPVPELNDLLRAPVDEQFPGLRGAGHRFDAPGGTLVHAAVVRAMSRYLGSRHVANDHGPFPASAYSDVIVEWAADRVRALLGAAGGHVLFGPNMTTLTTMFSRGVAGDLRPGDEIVCTELDHEANHWPWRAVAERTGARVRLARLHPDGALPAEAIIRELTPRTRWVAISGASNALATVPDVAAVSAAAHRVGARVYVDGVQRVAHSRVAVDEWGVDAFVTSAYKWYGPHCAALWLSDHLDPLLPEQVPSAGDALPGRLDLGTTQFEAVLGTGIAAEVLLGWDRTVIAEREHALAERIRTWLRADSRFRVLGPAGGTLMPIITFQVAGMAATAVATSLAARDVAVWDGTFYCGPAFQALSPATSGAVRAGVAAYTTDNDVTAFLDALVEVTRKKRAG</sequence>
<dbReference type="PANTHER" id="PTHR43586">
    <property type="entry name" value="CYSTEINE DESULFURASE"/>
    <property type="match status" value="1"/>
</dbReference>
<evidence type="ECO:0000313" key="2">
    <source>
        <dbReference type="EMBL" id="XBT80419.1"/>
    </source>
</evidence>
<dbReference type="EMBL" id="CP157974">
    <property type="protein sequence ID" value="XBT80419.1"/>
    <property type="molecule type" value="Genomic_DNA"/>
</dbReference>
<reference evidence="2" key="1">
    <citation type="submission" date="2024-06" db="EMBL/GenBank/DDBJ databases">
        <title>Micromonospora sp. strain HUAS YX12 genome sequences.</title>
        <authorList>
            <person name="Mo P."/>
        </authorList>
    </citation>
    <scope>NUCLEOTIDE SEQUENCE</scope>
    <source>
        <strain evidence="2">HUAS YX12</strain>
    </source>
</reference>